<sequence length="205" mass="23348">SQLTSAKCLISRLRSDRDRWRTQAQQKERDLTTAERKLRQKNVTIASLNDTNRDFASHLEDATKTGEWLTSKYQTLERKVDIITKKWGDADRTIMRLKKSDRAKGKVTQRNLNLKAILSSKIGTEETLIEALNAACERIQELEDAGEELLDALNRASDESDRSDVEDSSDSGICVASTLEAEVKLRGIVEDDVFRTQKENWSEFL</sequence>
<gene>
    <name evidence="2" type="ORF">BDV96DRAFT_478935</name>
</gene>
<reference evidence="2" key="1">
    <citation type="journal article" date="2020" name="Stud. Mycol.">
        <title>101 Dothideomycetes genomes: a test case for predicting lifestyles and emergence of pathogens.</title>
        <authorList>
            <person name="Haridas S."/>
            <person name="Albert R."/>
            <person name="Binder M."/>
            <person name="Bloem J."/>
            <person name="Labutti K."/>
            <person name="Salamov A."/>
            <person name="Andreopoulos B."/>
            <person name="Baker S."/>
            <person name="Barry K."/>
            <person name="Bills G."/>
            <person name="Bluhm B."/>
            <person name="Cannon C."/>
            <person name="Castanera R."/>
            <person name="Culley D."/>
            <person name="Daum C."/>
            <person name="Ezra D."/>
            <person name="Gonzalez J."/>
            <person name="Henrissat B."/>
            <person name="Kuo A."/>
            <person name="Liang C."/>
            <person name="Lipzen A."/>
            <person name="Lutzoni F."/>
            <person name="Magnuson J."/>
            <person name="Mondo S."/>
            <person name="Nolan M."/>
            <person name="Ohm R."/>
            <person name="Pangilinan J."/>
            <person name="Park H.-J."/>
            <person name="Ramirez L."/>
            <person name="Alfaro M."/>
            <person name="Sun H."/>
            <person name="Tritt A."/>
            <person name="Yoshinaga Y."/>
            <person name="Zwiers L.-H."/>
            <person name="Turgeon B."/>
            <person name="Goodwin S."/>
            <person name="Spatafora J."/>
            <person name="Crous P."/>
            <person name="Grigoriev I."/>
        </authorList>
    </citation>
    <scope>NUCLEOTIDE SEQUENCE</scope>
    <source>
        <strain evidence="2">CBS 627.86</strain>
    </source>
</reference>
<feature type="non-terminal residue" evidence="2">
    <location>
        <position position="205"/>
    </location>
</feature>
<proteinExistence type="predicted"/>
<feature type="non-terminal residue" evidence="2">
    <location>
        <position position="1"/>
    </location>
</feature>
<evidence type="ECO:0000256" key="1">
    <source>
        <dbReference type="SAM" id="Coils"/>
    </source>
</evidence>
<accession>A0A6A5Z0T7</accession>
<keyword evidence="1" id="KW-0175">Coiled coil</keyword>
<dbReference type="Proteomes" id="UP000799770">
    <property type="component" value="Unassembled WGS sequence"/>
</dbReference>
<feature type="coiled-coil region" evidence="1">
    <location>
        <begin position="125"/>
        <end position="159"/>
    </location>
</feature>
<dbReference type="OrthoDB" id="3782133at2759"/>
<protein>
    <submittedName>
        <fullName evidence="2">Uncharacterized protein</fullName>
    </submittedName>
</protein>
<keyword evidence="3" id="KW-1185">Reference proteome</keyword>
<evidence type="ECO:0000313" key="2">
    <source>
        <dbReference type="EMBL" id="KAF2113069.1"/>
    </source>
</evidence>
<organism evidence="2 3">
    <name type="scientific">Lophiotrema nucula</name>
    <dbReference type="NCBI Taxonomy" id="690887"/>
    <lineage>
        <taxon>Eukaryota</taxon>
        <taxon>Fungi</taxon>
        <taxon>Dikarya</taxon>
        <taxon>Ascomycota</taxon>
        <taxon>Pezizomycotina</taxon>
        <taxon>Dothideomycetes</taxon>
        <taxon>Pleosporomycetidae</taxon>
        <taxon>Pleosporales</taxon>
        <taxon>Lophiotremataceae</taxon>
        <taxon>Lophiotrema</taxon>
    </lineage>
</organism>
<feature type="coiled-coil region" evidence="1">
    <location>
        <begin position="10"/>
        <end position="51"/>
    </location>
</feature>
<evidence type="ECO:0000313" key="3">
    <source>
        <dbReference type="Proteomes" id="UP000799770"/>
    </source>
</evidence>
<name>A0A6A5Z0T7_9PLEO</name>
<dbReference type="AlphaFoldDB" id="A0A6A5Z0T7"/>
<dbReference type="EMBL" id="ML977329">
    <property type="protein sequence ID" value="KAF2113069.1"/>
    <property type="molecule type" value="Genomic_DNA"/>
</dbReference>